<feature type="domain" description="N,N-dimethylformamidase beta subunit-like C-terminal" evidence="1">
    <location>
        <begin position="293"/>
        <end position="722"/>
    </location>
</feature>
<protein>
    <submittedName>
        <fullName evidence="2">Large subunit of N,N-dimethylformamidase</fullName>
    </submittedName>
</protein>
<dbReference type="Pfam" id="PF20254">
    <property type="entry name" value="DMFA2_C"/>
    <property type="match status" value="1"/>
</dbReference>
<dbReference type="SUPFAM" id="SSF52317">
    <property type="entry name" value="Class I glutamine amidotransferase-like"/>
    <property type="match status" value="1"/>
</dbReference>
<proteinExistence type="predicted"/>
<dbReference type="AlphaFoldDB" id="A0A090DVN1"/>
<dbReference type="InterPro" id="IPR046540">
    <property type="entry name" value="DMFA2_C"/>
</dbReference>
<gene>
    <name evidence="2" type="ORF">MPL3356_340175</name>
</gene>
<reference evidence="3" key="1">
    <citation type="submission" date="2014-08" db="EMBL/GenBank/DDBJ databases">
        <authorList>
            <person name="Moulin L."/>
        </authorList>
    </citation>
    <scope>NUCLEOTIDE SEQUENCE [LARGE SCALE GENOMIC DNA]</scope>
</reference>
<organism evidence="2 3">
    <name type="scientific">Mesorhizobium plurifarium</name>
    <dbReference type="NCBI Taxonomy" id="69974"/>
    <lineage>
        <taxon>Bacteria</taxon>
        <taxon>Pseudomonadati</taxon>
        <taxon>Pseudomonadota</taxon>
        <taxon>Alphaproteobacteria</taxon>
        <taxon>Hyphomicrobiales</taxon>
        <taxon>Phyllobacteriaceae</taxon>
        <taxon>Mesorhizobium</taxon>
    </lineage>
</organism>
<dbReference type="Gene3D" id="2.60.120.200">
    <property type="match status" value="1"/>
</dbReference>
<name>A0A090DVN1_MESPL</name>
<dbReference type="InterPro" id="IPR029062">
    <property type="entry name" value="Class_I_gatase-like"/>
</dbReference>
<dbReference type="SUPFAM" id="SSF49899">
    <property type="entry name" value="Concanavalin A-like lectins/glucanases"/>
    <property type="match status" value="1"/>
</dbReference>
<keyword evidence="3" id="KW-1185">Reference proteome</keyword>
<dbReference type="InterPro" id="IPR013320">
    <property type="entry name" value="ConA-like_dom_sf"/>
</dbReference>
<accession>A0A090DVN1</accession>
<dbReference type="Pfam" id="PF13385">
    <property type="entry name" value="Laminin_G_3"/>
    <property type="match status" value="1"/>
</dbReference>
<evidence type="ECO:0000313" key="3">
    <source>
        <dbReference type="Proteomes" id="UP000045285"/>
    </source>
</evidence>
<dbReference type="EMBL" id="CCMZ01000028">
    <property type="protein sequence ID" value="CDX21097.1"/>
    <property type="molecule type" value="Genomic_DNA"/>
</dbReference>
<dbReference type="Proteomes" id="UP000045285">
    <property type="component" value="Unassembled WGS sequence"/>
</dbReference>
<evidence type="ECO:0000259" key="1">
    <source>
        <dbReference type="Pfam" id="PF20254"/>
    </source>
</evidence>
<evidence type="ECO:0000313" key="2">
    <source>
        <dbReference type="EMBL" id="CDX21097.1"/>
    </source>
</evidence>
<sequence length="752" mass="82415">MRTLAGYTNIMSAKPGDTVEFKVSSHGPSATFSARLVRLITTEEHPRTAGLIERDVDAPFNGEYRARRQPIHTGSYGYVEHATAFSGLEDFTFQAWLWPTLLGSRRQTIAGTWDESRSLGFAIEIDETDRLTFLMGDGQGTVSTASLPRPLVERRWVFVAASYSAKDRTVVLHQSPRCDIGDLGSPQTRKFEIAAVQGNAAQRHFFIAAHKASASDGLLLAGGHYNGKIDSPKLHACALSVEEVASLGNGAAVERLNECVSAAWDFSIDQGSDVFKDVSANGLDGRLVNMPARAMKGYNWTGQFHDWRTAPHEYGAIHFHDDDLYDAGWSTDFAFTIPSGLESGVYAARLDAQDASPAYVIFFVRPPKGQATSDVVYLASTATYMAYANQSLIARDPLDEMSMGSLLVFGEDDVFLNENPEYGKSLYDLHTDGSGVCYSSHLRPILTMSPNAKYWRFGGDGYLTGWLDALGISADVITDEDLHNEGESILAPYRVVLTGCHPEYVSLAMWDALKTHLSRGGRLMYLGGNGFYWRTAFHPTLPGLIEVRRAEDGSRAWSAEAGEYFMSTTGEYGGMWRRQDRTPNQLVGIGFCAQGFMSGSYYQWSPASSDPRVDFVFNGVNKGSKFGDYGLSGNGAAGQELDRYDPALGSPRHAVVIATSIGHTDNMVLAKEEFGAMHWMIGGTENKNVRSDIAFFETIGGGAVFSVGSISWCMSLPIKDYDNDVSRVTRNVLERFRNPKPFPLPGPAVIPI</sequence>